<dbReference type="PANTHER" id="PTHR24235">
    <property type="entry name" value="NEUROPEPTIDE Y RECEPTOR"/>
    <property type="match status" value="1"/>
</dbReference>
<feature type="region of interest" description="Disordered" evidence="9">
    <location>
        <begin position="310"/>
        <end position="329"/>
    </location>
</feature>
<dbReference type="InterPro" id="IPR017452">
    <property type="entry name" value="GPCR_Rhodpsn_7TM"/>
</dbReference>
<keyword evidence="4 10" id="KW-1133">Transmembrane helix</keyword>
<dbReference type="PRINTS" id="PR00237">
    <property type="entry name" value="GPCRRHODOPSN"/>
</dbReference>
<proteinExistence type="inferred from homology"/>
<organism evidence="12 13">
    <name type="scientific">Anopheles melas</name>
    <dbReference type="NCBI Taxonomy" id="34690"/>
    <lineage>
        <taxon>Eukaryota</taxon>
        <taxon>Metazoa</taxon>
        <taxon>Ecdysozoa</taxon>
        <taxon>Arthropoda</taxon>
        <taxon>Hexapoda</taxon>
        <taxon>Insecta</taxon>
        <taxon>Pterygota</taxon>
        <taxon>Neoptera</taxon>
        <taxon>Endopterygota</taxon>
        <taxon>Diptera</taxon>
        <taxon>Nematocera</taxon>
        <taxon>Culicoidea</taxon>
        <taxon>Culicidae</taxon>
        <taxon>Anophelinae</taxon>
        <taxon>Anopheles</taxon>
    </lineage>
</organism>
<dbReference type="Gene3D" id="1.20.1070.10">
    <property type="entry name" value="Rhodopsin 7-helix transmembrane proteins"/>
    <property type="match status" value="1"/>
</dbReference>
<feature type="domain" description="G-protein coupled receptors family 1 profile" evidence="11">
    <location>
        <begin position="652"/>
        <end position="869"/>
    </location>
</feature>
<dbReference type="VEuPathDB" id="VectorBase:AMEC021609"/>
<evidence type="ECO:0000256" key="5">
    <source>
        <dbReference type="ARBA" id="ARBA00023040"/>
    </source>
</evidence>
<dbReference type="GO" id="GO:0004930">
    <property type="term" value="F:G protein-coupled receptor activity"/>
    <property type="evidence" value="ECO:0007669"/>
    <property type="project" value="UniProtKB-KW"/>
</dbReference>
<feature type="transmembrane region" description="Helical" evidence="10">
    <location>
        <begin position="641"/>
        <end position="661"/>
    </location>
</feature>
<dbReference type="InterPro" id="IPR000276">
    <property type="entry name" value="GPCR_Rhodpsn"/>
</dbReference>
<dbReference type="Proteomes" id="UP000075902">
    <property type="component" value="Unassembled WGS sequence"/>
</dbReference>
<evidence type="ECO:0000256" key="10">
    <source>
        <dbReference type="SAM" id="Phobius"/>
    </source>
</evidence>
<dbReference type="EnsemblMetazoa" id="AMEC021609-RA">
    <property type="protein sequence ID" value="AMEC021609-PA"/>
    <property type="gene ID" value="AMEC021609"/>
</dbReference>
<keyword evidence="6 10" id="KW-0472">Membrane</keyword>
<dbReference type="STRING" id="34690.A0A182UJP1"/>
<feature type="transmembrane region" description="Helical" evidence="10">
    <location>
        <begin position="800"/>
        <end position="824"/>
    </location>
</feature>
<feature type="compositionally biased region" description="Basic residues" evidence="9">
    <location>
        <begin position="113"/>
        <end position="123"/>
    </location>
</feature>
<feature type="region of interest" description="Disordered" evidence="9">
    <location>
        <begin position="536"/>
        <end position="564"/>
    </location>
</feature>
<evidence type="ECO:0000313" key="13">
    <source>
        <dbReference type="Proteomes" id="UP000075902"/>
    </source>
</evidence>
<dbReference type="SUPFAM" id="SSF81321">
    <property type="entry name" value="Family A G protein-coupled receptor-like"/>
    <property type="match status" value="1"/>
</dbReference>
<keyword evidence="8" id="KW-0807">Transducer</keyword>
<evidence type="ECO:0000256" key="7">
    <source>
        <dbReference type="ARBA" id="ARBA00023170"/>
    </source>
</evidence>
<evidence type="ECO:0000256" key="6">
    <source>
        <dbReference type="ARBA" id="ARBA00023136"/>
    </source>
</evidence>
<feature type="transmembrane region" description="Helical" evidence="10">
    <location>
        <begin position="712"/>
        <end position="731"/>
    </location>
</feature>
<dbReference type="PROSITE" id="PS50262">
    <property type="entry name" value="G_PROTEIN_RECEP_F1_2"/>
    <property type="match status" value="1"/>
</dbReference>
<dbReference type="Pfam" id="PF00001">
    <property type="entry name" value="7tm_1"/>
    <property type="match status" value="1"/>
</dbReference>
<evidence type="ECO:0000256" key="8">
    <source>
        <dbReference type="ARBA" id="ARBA00023224"/>
    </source>
</evidence>
<evidence type="ECO:0000256" key="1">
    <source>
        <dbReference type="ARBA" id="ARBA00004141"/>
    </source>
</evidence>
<feature type="compositionally biased region" description="Low complexity" evidence="9">
    <location>
        <begin position="354"/>
        <end position="389"/>
    </location>
</feature>
<keyword evidence="5" id="KW-0297">G-protein coupled receptor</keyword>
<reference evidence="13" key="1">
    <citation type="submission" date="2014-01" db="EMBL/GenBank/DDBJ databases">
        <title>The Genome Sequence of Anopheles melas CM1001059_A (V2).</title>
        <authorList>
            <consortium name="The Broad Institute Genomics Platform"/>
            <person name="Neafsey D.E."/>
            <person name="Besansky N."/>
            <person name="Howell P."/>
            <person name="Walton C."/>
            <person name="Young S.K."/>
            <person name="Zeng Q."/>
            <person name="Gargeya S."/>
            <person name="Fitzgerald M."/>
            <person name="Haas B."/>
            <person name="Abouelleil A."/>
            <person name="Allen A.W."/>
            <person name="Alvarado L."/>
            <person name="Arachchi H.M."/>
            <person name="Berlin A.M."/>
            <person name="Chapman S.B."/>
            <person name="Gainer-Dewar J."/>
            <person name="Goldberg J."/>
            <person name="Griggs A."/>
            <person name="Gujja S."/>
            <person name="Hansen M."/>
            <person name="Howarth C."/>
            <person name="Imamovic A."/>
            <person name="Ireland A."/>
            <person name="Larimer J."/>
            <person name="McCowan C."/>
            <person name="Murphy C."/>
            <person name="Pearson M."/>
            <person name="Poon T.W."/>
            <person name="Priest M."/>
            <person name="Roberts A."/>
            <person name="Saif S."/>
            <person name="Shea T."/>
            <person name="Sisk P."/>
            <person name="Sykes S."/>
            <person name="Wortman J."/>
            <person name="Nusbaum C."/>
            <person name="Birren B."/>
        </authorList>
    </citation>
    <scope>NUCLEOTIDE SEQUENCE [LARGE SCALE GENOMIC DNA]</scope>
    <source>
        <strain evidence="13">CM1001059</strain>
    </source>
</reference>
<evidence type="ECO:0000256" key="4">
    <source>
        <dbReference type="ARBA" id="ARBA00022989"/>
    </source>
</evidence>
<comment type="similarity">
    <text evidence="2">Belongs to the G-protein coupled receptor 1 family.</text>
</comment>
<feature type="region of interest" description="Disordered" evidence="9">
    <location>
        <begin position="338"/>
        <end position="402"/>
    </location>
</feature>
<keyword evidence="3 10" id="KW-0812">Transmembrane</keyword>
<dbReference type="GO" id="GO:0016020">
    <property type="term" value="C:membrane"/>
    <property type="evidence" value="ECO:0007669"/>
    <property type="project" value="UniProtKB-SubCell"/>
</dbReference>
<evidence type="ECO:0000259" key="11">
    <source>
        <dbReference type="PROSITE" id="PS50262"/>
    </source>
</evidence>
<feature type="compositionally biased region" description="Acidic residues" evidence="9">
    <location>
        <begin position="72"/>
        <end position="85"/>
    </location>
</feature>
<accession>A0A182UJP1</accession>
<protein>
    <recommendedName>
        <fullName evidence="11">G-protein coupled receptors family 1 profile domain-containing protein</fullName>
    </recommendedName>
</protein>
<feature type="region of interest" description="Disordered" evidence="9">
    <location>
        <begin position="178"/>
        <end position="208"/>
    </location>
</feature>
<evidence type="ECO:0000256" key="9">
    <source>
        <dbReference type="SAM" id="MobiDB-lite"/>
    </source>
</evidence>
<keyword evidence="13" id="KW-1185">Reference proteome</keyword>
<evidence type="ECO:0000256" key="2">
    <source>
        <dbReference type="ARBA" id="ARBA00010663"/>
    </source>
</evidence>
<feature type="compositionally biased region" description="Polar residues" evidence="9">
    <location>
        <begin position="184"/>
        <end position="194"/>
    </location>
</feature>
<comment type="subcellular location">
    <subcellularLocation>
        <location evidence="1">Membrane</location>
        <topology evidence="1">Multi-pass membrane protein</topology>
    </subcellularLocation>
</comment>
<feature type="compositionally biased region" description="Basic and acidic residues" evidence="9">
    <location>
        <begin position="124"/>
        <end position="140"/>
    </location>
</feature>
<feature type="compositionally biased region" description="Basic residues" evidence="9">
    <location>
        <begin position="88"/>
        <end position="98"/>
    </location>
</feature>
<dbReference type="PANTHER" id="PTHR24235:SF12">
    <property type="entry name" value="G-PROTEIN COUPLED RECEPTORS FAMILY 1 PROFILE DOMAIN-CONTAINING PROTEIN"/>
    <property type="match status" value="1"/>
</dbReference>
<feature type="region of interest" description="Disordered" evidence="9">
    <location>
        <begin position="30"/>
        <end position="158"/>
    </location>
</feature>
<evidence type="ECO:0000313" key="12">
    <source>
        <dbReference type="EnsemblMetazoa" id="AMEC021609-PA"/>
    </source>
</evidence>
<feature type="transmembrane region" description="Helical" evidence="10">
    <location>
        <begin position="673"/>
        <end position="692"/>
    </location>
</feature>
<feature type="transmembrane region" description="Helical" evidence="10">
    <location>
        <begin position="845"/>
        <end position="864"/>
    </location>
</feature>
<sequence>AAAAAAPLKKGCNLTVSIRNVSFKEKNPDLDLTDIQQNPHLPDDVKQALYGIADEEVPPKPGKSFKQSSYDPFDDEDEEEEEEEYLERRKKAGKKRKKVDSDYDDDWYSTTHAKSKGRKSGTPKKRDDTPPDTEKRERQLAAKRININKKRQEQRVEKERLLQQQRLEKERLQQQLLLRRQQQNRPTNGRSSNGMIDRQKAMPRTIPPDPLRIETSSNRGGAAAPVGRVCVLKAPSYQRRAASLDEVDPLSVRARQSLPSTKAPKPTPMIGKLVERKSLPDTFLSDVAKRYPELEIRPAKDYLLTSVGCKQEKQSTPSKAVAAKPRSATKPIQAATSLLLPIGKRPPQGRKSLPAVPTASSAPVPTTVSSSAAAAGSTPAPTNSTPKPKSTTKRRKSTPAVSAKPVVYETALKKPSPDLFDNSKDFFTVFNQFVAGDQMQVTTTHHPVMDKPVSSVATVPVPTKTGTLPVAGPLWNNKVRPLLVNSTSQIVRAASAALQMPTPPASSIPIQTLKSTEIAATCVNYVAQPRQVPVAPVNSIPPPSSSSTNGPVGGEMTENQRAAATQQAAADSTVILLHNGNQLNVTDRTILKVPKPPQPPPITIPVVASDGISPNNNGTSQPSSNLWSTIPESELIVKLCVFLPIIVFGLLGNGILLEVIFSNRTLRTPSHLLIANLVVTDFLTLLVCPLFFMTHDFFQNYLLGPIGCKLEGLIEGGLLVTSVLGMCVISYDRLSAVVLSSGTRLKGRGTVAAIVFCWLMGFSIAMPLSLYRHFKIRHWKDVDEMYCYEDRSVLATYWEFLLVMLVWVPLGVMLVAYTMIIVKLDRYERNALRRQHPMVVRYKSRVAKTLYIVLLAFIVVRVPFTIMVF</sequence>
<evidence type="ECO:0000256" key="3">
    <source>
        <dbReference type="ARBA" id="ARBA00022692"/>
    </source>
</evidence>
<name>A0A182UJP1_9DIPT</name>
<reference evidence="12" key="2">
    <citation type="submission" date="2020-05" db="UniProtKB">
        <authorList>
            <consortium name="EnsemblMetazoa"/>
        </authorList>
    </citation>
    <scope>IDENTIFICATION</scope>
    <source>
        <strain evidence="12">CM1001059</strain>
    </source>
</reference>
<dbReference type="AlphaFoldDB" id="A0A182UJP1"/>
<keyword evidence="7" id="KW-0675">Receptor</keyword>
<feature type="transmembrane region" description="Helical" evidence="10">
    <location>
        <begin position="751"/>
        <end position="771"/>
    </location>
</feature>